<reference evidence="1" key="3">
    <citation type="journal article" date="2017" name="Nature">
        <title>Genome sequence of the progenitor of the wheat D genome Aegilops tauschii.</title>
        <authorList>
            <person name="Luo M.C."/>
            <person name="Gu Y.Q."/>
            <person name="Puiu D."/>
            <person name="Wang H."/>
            <person name="Twardziok S.O."/>
            <person name="Deal K.R."/>
            <person name="Huo N."/>
            <person name="Zhu T."/>
            <person name="Wang L."/>
            <person name="Wang Y."/>
            <person name="McGuire P.E."/>
            <person name="Liu S."/>
            <person name="Long H."/>
            <person name="Ramasamy R.K."/>
            <person name="Rodriguez J.C."/>
            <person name="Van S.L."/>
            <person name="Yuan L."/>
            <person name="Wang Z."/>
            <person name="Xia Z."/>
            <person name="Xiao L."/>
            <person name="Anderson O.D."/>
            <person name="Ouyang S."/>
            <person name="Liang Y."/>
            <person name="Zimin A.V."/>
            <person name="Pertea G."/>
            <person name="Qi P."/>
            <person name="Bennetzen J.L."/>
            <person name="Dai X."/>
            <person name="Dawson M.W."/>
            <person name="Muller H.G."/>
            <person name="Kugler K."/>
            <person name="Rivarola-Duarte L."/>
            <person name="Spannagl M."/>
            <person name="Mayer K.F.X."/>
            <person name="Lu F.H."/>
            <person name="Bevan M.W."/>
            <person name="Leroy P."/>
            <person name="Li P."/>
            <person name="You F.M."/>
            <person name="Sun Q."/>
            <person name="Liu Z."/>
            <person name="Lyons E."/>
            <person name="Wicker T."/>
            <person name="Salzberg S.L."/>
            <person name="Devos K.M."/>
            <person name="Dvorak J."/>
        </authorList>
    </citation>
    <scope>NUCLEOTIDE SEQUENCE [LARGE SCALE GENOMIC DNA]</scope>
    <source>
        <strain evidence="1">cv. AL8/78</strain>
    </source>
</reference>
<reference evidence="1" key="4">
    <citation type="submission" date="2019-03" db="UniProtKB">
        <authorList>
            <consortium name="EnsemblPlants"/>
        </authorList>
    </citation>
    <scope>IDENTIFICATION</scope>
</reference>
<organism evidence="1 2">
    <name type="scientific">Aegilops tauschii subsp. strangulata</name>
    <name type="common">Goatgrass</name>
    <dbReference type="NCBI Taxonomy" id="200361"/>
    <lineage>
        <taxon>Eukaryota</taxon>
        <taxon>Viridiplantae</taxon>
        <taxon>Streptophyta</taxon>
        <taxon>Embryophyta</taxon>
        <taxon>Tracheophyta</taxon>
        <taxon>Spermatophyta</taxon>
        <taxon>Magnoliopsida</taxon>
        <taxon>Liliopsida</taxon>
        <taxon>Poales</taxon>
        <taxon>Poaceae</taxon>
        <taxon>BOP clade</taxon>
        <taxon>Pooideae</taxon>
        <taxon>Triticodae</taxon>
        <taxon>Triticeae</taxon>
        <taxon>Triticinae</taxon>
        <taxon>Aegilops</taxon>
    </lineage>
</organism>
<evidence type="ECO:0000313" key="1">
    <source>
        <dbReference type="EnsemblPlants" id="AET7Gv20564900.72"/>
    </source>
</evidence>
<evidence type="ECO:0000313" key="2">
    <source>
        <dbReference type="Proteomes" id="UP000015105"/>
    </source>
</evidence>
<dbReference type="AlphaFoldDB" id="A0A453RFK1"/>
<accession>A0A453RFK1</accession>
<dbReference type="Gramene" id="AET7Gv20564900.72">
    <property type="protein sequence ID" value="AET7Gv20564900.72"/>
    <property type="gene ID" value="AET7Gv20564900"/>
</dbReference>
<protein>
    <submittedName>
        <fullName evidence="1">Uncharacterized protein</fullName>
    </submittedName>
</protein>
<sequence>MEKKECSMIRWWLHTMGDSVQERARRWLERTIPMSGFRHGGEVPEVTALSQEPLIERASTSWW</sequence>
<dbReference type="EnsemblPlants" id="AET7Gv20564900.72">
    <property type="protein sequence ID" value="AET7Gv20564900.72"/>
    <property type="gene ID" value="AET7Gv20564900"/>
</dbReference>
<keyword evidence="2" id="KW-1185">Reference proteome</keyword>
<proteinExistence type="predicted"/>
<reference evidence="1" key="5">
    <citation type="journal article" date="2021" name="G3 (Bethesda)">
        <title>Aegilops tauschii genome assembly Aet v5.0 features greater sequence contiguity and improved annotation.</title>
        <authorList>
            <person name="Wang L."/>
            <person name="Zhu T."/>
            <person name="Rodriguez J.C."/>
            <person name="Deal K.R."/>
            <person name="Dubcovsky J."/>
            <person name="McGuire P.E."/>
            <person name="Lux T."/>
            <person name="Spannagl M."/>
            <person name="Mayer K.F.X."/>
            <person name="Baldrich P."/>
            <person name="Meyers B.C."/>
            <person name="Huo N."/>
            <person name="Gu Y.Q."/>
            <person name="Zhou H."/>
            <person name="Devos K.M."/>
            <person name="Bennetzen J.L."/>
            <person name="Unver T."/>
            <person name="Budak H."/>
            <person name="Gulick P.J."/>
            <person name="Galiba G."/>
            <person name="Kalapos B."/>
            <person name="Nelson D.R."/>
            <person name="Li P."/>
            <person name="You F.M."/>
            <person name="Luo M.C."/>
            <person name="Dvorak J."/>
        </authorList>
    </citation>
    <scope>NUCLEOTIDE SEQUENCE [LARGE SCALE GENOMIC DNA]</scope>
    <source>
        <strain evidence="1">cv. AL8/78</strain>
    </source>
</reference>
<reference evidence="2" key="1">
    <citation type="journal article" date="2014" name="Science">
        <title>Ancient hybridizations among the ancestral genomes of bread wheat.</title>
        <authorList>
            <consortium name="International Wheat Genome Sequencing Consortium,"/>
            <person name="Marcussen T."/>
            <person name="Sandve S.R."/>
            <person name="Heier L."/>
            <person name="Spannagl M."/>
            <person name="Pfeifer M."/>
            <person name="Jakobsen K.S."/>
            <person name="Wulff B.B."/>
            <person name="Steuernagel B."/>
            <person name="Mayer K.F."/>
            <person name="Olsen O.A."/>
        </authorList>
    </citation>
    <scope>NUCLEOTIDE SEQUENCE [LARGE SCALE GENOMIC DNA]</scope>
    <source>
        <strain evidence="2">cv. AL8/78</strain>
    </source>
</reference>
<name>A0A453RFK1_AEGTS</name>
<reference evidence="2" key="2">
    <citation type="journal article" date="2017" name="Nat. Plants">
        <title>The Aegilops tauschii genome reveals multiple impacts of transposons.</title>
        <authorList>
            <person name="Zhao G."/>
            <person name="Zou C."/>
            <person name="Li K."/>
            <person name="Wang K."/>
            <person name="Li T."/>
            <person name="Gao L."/>
            <person name="Zhang X."/>
            <person name="Wang H."/>
            <person name="Yang Z."/>
            <person name="Liu X."/>
            <person name="Jiang W."/>
            <person name="Mao L."/>
            <person name="Kong X."/>
            <person name="Jiao Y."/>
            <person name="Jia J."/>
        </authorList>
    </citation>
    <scope>NUCLEOTIDE SEQUENCE [LARGE SCALE GENOMIC DNA]</scope>
    <source>
        <strain evidence="2">cv. AL8/78</strain>
    </source>
</reference>
<dbReference type="Proteomes" id="UP000015105">
    <property type="component" value="Chromosome 7D"/>
</dbReference>